<dbReference type="SUPFAM" id="SSF53738">
    <property type="entry name" value="Phosphoglucomutase, first 3 domains"/>
    <property type="match status" value="3"/>
</dbReference>
<feature type="domain" description="Alpha-D-phosphohexomutase alpha/beta/alpha" evidence="11">
    <location>
        <begin position="255"/>
        <end position="361"/>
    </location>
</feature>
<keyword evidence="5 7" id="KW-0460">Magnesium</keyword>
<evidence type="ECO:0000313" key="13">
    <source>
        <dbReference type="Proteomes" id="UP000199337"/>
    </source>
</evidence>
<accession>A0A1I2TH96</accession>
<dbReference type="EMBL" id="FOOX01000007">
    <property type="protein sequence ID" value="SFG61691.1"/>
    <property type="molecule type" value="Genomic_DNA"/>
</dbReference>
<feature type="domain" description="Alpha-D-phosphohexomutase alpha/beta/alpha" evidence="10">
    <location>
        <begin position="153"/>
        <end position="251"/>
    </location>
</feature>
<keyword evidence="6" id="KW-0413">Isomerase</keyword>
<dbReference type="InterPro" id="IPR005843">
    <property type="entry name" value="A-D-PHexomutase_C"/>
</dbReference>
<gene>
    <name evidence="12" type="ORF">SAMN05660649_02125</name>
</gene>
<dbReference type="PROSITE" id="PS00710">
    <property type="entry name" value="PGM_PMM"/>
    <property type="match status" value="1"/>
</dbReference>
<keyword evidence="13" id="KW-1185">Reference proteome</keyword>
<evidence type="ECO:0000259" key="10">
    <source>
        <dbReference type="Pfam" id="PF02879"/>
    </source>
</evidence>
<dbReference type="PANTHER" id="PTHR43771:SF2">
    <property type="entry name" value="PHOSPHOMANNOMUTASE_PHOSPHOGLUCOMUTASE"/>
    <property type="match status" value="1"/>
</dbReference>
<evidence type="ECO:0000313" key="12">
    <source>
        <dbReference type="EMBL" id="SFG61691.1"/>
    </source>
</evidence>
<evidence type="ECO:0000256" key="5">
    <source>
        <dbReference type="ARBA" id="ARBA00022842"/>
    </source>
</evidence>
<organism evidence="12 13">
    <name type="scientific">Desulfotruncus arcticus DSM 17038</name>
    <dbReference type="NCBI Taxonomy" id="1121424"/>
    <lineage>
        <taxon>Bacteria</taxon>
        <taxon>Bacillati</taxon>
        <taxon>Bacillota</taxon>
        <taxon>Clostridia</taxon>
        <taxon>Eubacteriales</taxon>
        <taxon>Desulfallaceae</taxon>
        <taxon>Desulfotruncus</taxon>
    </lineage>
</organism>
<dbReference type="InterPro" id="IPR005845">
    <property type="entry name" value="A-D-PHexomutase_a/b/a-II"/>
</dbReference>
<sequence length="460" mass="50985">MAAINPDIFRQYDIRGVADRDLTPGVVELLGRAFGSYVRAHGSAEVIVGRDNRASSDRLRENLVQGLHAAGCRVIDVGQVVTPMVYYARVHFGVDGAVMITGSHNPPDENGFKISLGAGTIYGEEIQRLREMMEREDFTAGSGAVEQRDIVGPYMAMLQDKIKPGPRRLKVAVDCGNGTAGYFAEQVLQGWGVEVLPLYCEPDPTFPNHQPDPVKTKNLVDLRREVLQRGADLGVAYDGDADRIGVVDDQGEVIWGDKLMCLYWREILPQRPGTPAIIEVKCSQCLEDEVKRLGGQPFFYKTGHSLIKAKMKEVEAVFTGEMSGHMFFADEYYGYDDAFYATGRLLRILSNATEALSGLLAGVPVYYSTAETRVPCADREKFRIVDQLVEKFRNEYDVIDVDGARVLFGDGWGLVRASNTQPVLVARCEASTKEGLDRICAIMKDALTAFPEVSPFDWEY</sequence>
<dbReference type="Pfam" id="PF02878">
    <property type="entry name" value="PGM_PMM_I"/>
    <property type="match status" value="1"/>
</dbReference>
<evidence type="ECO:0000256" key="7">
    <source>
        <dbReference type="RuleBase" id="RU004326"/>
    </source>
</evidence>
<dbReference type="AlphaFoldDB" id="A0A1I2TH96"/>
<evidence type="ECO:0000256" key="4">
    <source>
        <dbReference type="ARBA" id="ARBA00022723"/>
    </source>
</evidence>
<dbReference type="InterPro" id="IPR005846">
    <property type="entry name" value="A-D-PHexomutase_a/b/a-III"/>
</dbReference>
<evidence type="ECO:0000256" key="1">
    <source>
        <dbReference type="ARBA" id="ARBA00001946"/>
    </source>
</evidence>
<dbReference type="GO" id="GO:0005975">
    <property type="term" value="P:carbohydrate metabolic process"/>
    <property type="evidence" value="ECO:0007669"/>
    <property type="project" value="InterPro"/>
</dbReference>
<comment type="similarity">
    <text evidence="2 7">Belongs to the phosphohexose mutase family.</text>
</comment>
<evidence type="ECO:0000256" key="6">
    <source>
        <dbReference type="ARBA" id="ARBA00023235"/>
    </source>
</evidence>
<dbReference type="InterPro" id="IPR005841">
    <property type="entry name" value="Alpha-D-phosphohexomutase_SF"/>
</dbReference>
<dbReference type="Gene3D" id="3.30.310.50">
    <property type="entry name" value="Alpha-D-phosphohexomutase, C-terminal domain"/>
    <property type="match status" value="1"/>
</dbReference>
<dbReference type="InterPro" id="IPR016066">
    <property type="entry name" value="A-D-PHexomutase_CS"/>
</dbReference>
<dbReference type="STRING" id="341036.SAMN05660649_02125"/>
<dbReference type="GO" id="GO:0000287">
    <property type="term" value="F:magnesium ion binding"/>
    <property type="evidence" value="ECO:0007669"/>
    <property type="project" value="InterPro"/>
</dbReference>
<dbReference type="RefSeq" id="WP_207648173.1">
    <property type="nucleotide sequence ID" value="NZ_FOOX01000007.1"/>
</dbReference>
<dbReference type="Proteomes" id="UP000199337">
    <property type="component" value="Unassembled WGS sequence"/>
</dbReference>
<protein>
    <submittedName>
        <fullName evidence="12">Phosphomannomutase / phosphoglucomutase</fullName>
    </submittedName>
</protein>
<keyword evidence="4 7" id="KW-0479">Metal-binding</keyword>
<proteinExistence type="inferred from homology"/>
<name>A0A1I2TH96_9FIRM</name>
<feature type="domain" description="Alpha-D-phosphohexomutase alpha/beta/alpha" evidence="9">
    <location>
        <begin position="8"/>
        <end position="138"/>
    </location>
</feature>
<dbReference type="Pfam" id="PF02879">
    <property type="entry name" value="PGM_PMM_II"/>
    <property type="match status" value="1"/>
</dbReference>
<evidence type="ECO:0000259" key="8">
    <source>
        <dbReference type="Pfam" id="PF00408"/>
    </source>
</evidence>
<comment type="cofactor">
    <cofactor evidence="1">
        <name>Mg(2+)</name>
        <dbReference type="ChEBI" id="CHEBI:18420"/>
    </cofactor>
</comment>
<dbReference type="InterPro" id="IPR036900">
    <property type="entry name" value="A-D-PHexomutase_C_sf"/>
</dbReference>
<dbReference type="InterPro" id="IPR005844">
    <property type="entry name" value="A-D-PHexomutase_a/b/a-I"/>
</dbReference>
<dbReference type="Pfam" id="PF00408">
    <property type="entry name" value="PGM_PMM_IV"/>
    <property type="match status" value="1"/>
</dbReference>
<evidence type="ECO:0000256" key="2">
    <source>
        <dbReference type="ARBA" id="ARBA00010231"/>
    </source>
</evidence>
<dbReference type="SUPFAM" id="SSF55957">
    <property type="entry name" value="Phosphoglucomutase, C-terminal domain"/>
    <property type="match status" value="1"/>
</dbReference>
<dbReference type="Pfam" id="PF02880">
    <property type="entry name" value="PGM_PMM_III"/>
    <property type="match status" value="1"/>
</dbReference>
<evidence type="ECO:0000259" key="9">
    <source>
        <dbReference type="Pfam" id="PF02878"/>
    </source>
</evidence>
<dbReference type="InterPro" id="IPR016055">
    <property type="entry name" value="A-D-PHexomutase_a/b/a-I/II/III"/>
</dbReference>
<dbReference type="PANTHER" id="PTHR43771">
    <property type="entry name" value="PHOSPHOMANNOMUTASE"/>
    <property type="match status" value="1"/>
</dbReference>
<reference evidence="13" key="1">
    <citation type="submission" date="2016-10" db="EMBL/GenBank/DDBJ databases">
        <authorList>
            <person name="Varghese N."/>
            <person name="Submissions S."/>
        </authorList>
    </citation>
    <scope>NUCLEOTIDE SEQUENCE [LARGE SCALE GENOMIC DNA]</scope>
    <source>
        <strain evidence="13">DSM 17038</strain>
    </source>
</reference>
<dbReference type="PRINTS" id="PR00509">
    <property type="entry name" value="PGMPMM"/>
</dbReference>
<evidence type="ECO:0000256" key="3">
    <source>
        <dbReference type="ARBA" id="ARBA00022553"/>
    </source>
</evidence>
<keyword evidence="3" id="KW-0597">Phosphoprotein</keyword>
<evidence type="ECO:0000259" key="11">
    <source>
        <dbReference type="Pfam" id="PF02880"/>
    </source>
</evidence>
<dbReference type="GO" id="GO:0016868">
    <property type="term" value="F:intramolecular phosphotransferase activity"/>
    <property type="evidence" value="ECO:0007669"/>
    <property type="project" value="InterPro"/>
</dbReference>
<feature type="domain" description="Alpha-D-phosphohexomutase C-terminal" evidence="8">
    <location>
        <begin position="371"/>
        <end position="444"/>
    </location>
</feature>
<dbReference type="CDD" id="cd03089">
    <property type="entry name" value="PMM_PGM"/>
    <property type="match status" value="1"/>
</dbReference>
<dbReference type="Gene3D" id="3.40.120.10">
    <property type="entry name" value="Alpha-D-Glucose-1,6-Bisphosphate, subunit A, domain 3"/>
    <property type="match status" value="3"/>
</dbReference>